<evidence type="ECO:0000313" key="3">
    <source>
        <dbReference type="Proteomes" id="UP000183924"/>
    </source>
</evidence>
<name>A0A1J8P835_9COXI</name>
<evidence type="ECO:0000256" key="1">
    <source>
        <dbReference type="SAM" id="SignalP"/>
    </source>
</evidence>
<keyword evidence="1" id="KW-0732">Signal</keyword>
<reference evidence="2 3" key="1">
    <citation type="submission" date="2016-03" db="EMBL/GenBank/DDBJ databases">
        <title>Comparative genomics of Rickettsiella.</title>
        <authorList>
            <person name="Chandler C."/>
            <person name="Wang Y."/>
        </authorList>
    </citation>
    <scope>NUCLEOTIDE SEQUENCE [LARGE SCALE GENOMIC DNA]</scope>
    <source>
        <strain evidence="2 3">RCFS May 2013</strain>
    </source>
</reference>
<keyword evidence="3" id="KW-1185">Reference proteome</keyword>
<dbReference type="AlphaFoldDB" id="A0A1J8P835"/>
<dbReference type="RefSeq" id="WP_071661927.1">
    <property type="nucleotide sequence ID" value="NZ_LUKY01000028.1"/>
</dbReference>
<organism evidence="2 3">
    <name type="scientific">Candidatus Rickettsiella isopodorum</name>
    <dbReference type="NCBI Taxonomy" id="1225476"/>
    <lineage>
        <taxon>Bacteria</taxon>
        <taxon>Pseudomonadati</taxon>
        <taxon>Pseudomonadota</taxon>
        <taxon>Gammaproteobacteria</taxon>
        <taxon>Legionellales</taxon>
        <taxon>Coxiellaceae</taxon>
        <taxon>Rickettsiella</taxon>
    </lineage>
</organism>
<evidence type="ECO:0000313" key="2">
    <source>
        <dbReference type="EMBL" id="OIZ95948.1"/>
    </source>
</evidence>
<feature type="signal peptide" evidence="1">
    <location>
        <begin position="1"/>
        <end position="23"/>
    </location>
</feature>
<dbReference type="EMBL" id="LUKY01000028">
    <property type="protein sequence ID" value="OIZ95948.1"/>
    <property type="molecule type" value="Genomic_DNA"/>
</dbReference>
<dbReference type="Proteomes" id="UP000183924">
    <property type="component" value="Unassembled WGS sequence"/>
</dbReference>
<protein>
    <submittedName>
        <fullName evidence="2">Uncharacterized protein</fullName>
    </submittedName>
</protein>
<proteinExistence type="predicted"/>
<feature type="chain" id="PRO_5009649279" evidence="1">
    <location>
        <begin position="24"/>
        <end position="97"/>
    </location>
</feature>
<gene>
    <name evidence="2" type="ORF">A1D18_00805</name>
</gene>
<accession>A0A1J8P835</accession>
<sequence>MIEDKQLLALALFILFFSEATNATNSLSSQVSASAYTRHSSQADLMFPLNSNNTHNFYANPSWLMVLIIKVTLDLGYRWIKNNAAILGLFIWWLYAH</sequence>
<comment type="caution">
    <text evidence="2">The sequence shown here is derived from an EMBL/GenBank/DDBJ whole genome shotgun (WGS) entry which is preliminary data.</text>
</comment>